<dbReference type="PANTHER" id="PTHR24270">
    <property type="entry name" value="LOW-DENSITY LIPOPROTEIN RECEPTOR-RELATED"/>
    <property type="match status" value="1"/>
</dbReference>
<keyword evidence="7 8" id="KW-1015">Disulfide bond</keyword>
<evidence type="ECO:0000256" key="9">
    <source>
        <dbReference type="SAM" id="SignalP"/>
    </source>
</evidence>
<evidence type="ECO:0000256" key="1">
    <source>
        <dbReference type="ARBA" id="ARBA00004167"/>
    </source>
</evidence>
<evidence type="ECO:0000256" key="5">
    <source>
        <dbReference type="ARBA" id="ARBA00022989"/>
    </source>
</evidence>
<dbReference type="Proteomes" id="UP001519460">
    <property type="component" value="Unassembled WGS sequence"/>
</dbReference>
<dbReference type="AlphaFoldDB" id="A0ABD0M1S6"/>
<dbReference type="GO" id="GO:0016192">
    <property type="term" value="P:vesicle-mediated transport"/>
    <property type="evidence" value="ECO:0007669"/>
    <property type="project" value="UniProtKB-ARBA"/>
</dbReference>
<dbReference type="InterPro" id="IPR002172">
    <property type="entry name" value="LDrepeatLR_classA_rpt"/>
</dbReference>
<proteinExistence type="predicted"/>
<evidence type="ECO:0000256" key="6">
    <source>
        <dbReference type="ARBA" id="ARBA00023136"/>
    </source>
</evidence>
<reference evidence="10 11" key="1">
    <citation type="journal article" date="2023" name="Sci. Data">
        <title>Genome assembly of the Korean intertidal mud-creeper Batillaria attramentaria.</title>
        <authorList>
            <person name="Patra A.K."/>
            <person name="Ho P.T."/>
            <person name="Jun S."/>
            <person name="Lee S.J."/>
            <person name="Kim Y."/>
            <person name="Won Y.J."/>
        </authorList>
    </citation>
    <scope>NUCLEOTIDE SEQUENCE [LARGE SCALE GENOMIC DNA]</scope>
    <source>
        <strain evidence="10">Wonlab-2016</strain>
    </source>
</reference>
<evidence type="ECO:0000256" key="3">
    <source>
        <dbReference type="ARBA" id="ARBA00022692"/>
    </source>
</evidence>
<dbReference type="GO" id="GO:0016020">
    <property type="term" value="C:membrane"/>
    <property type="evidence" value="ECO:0007669"/>
    <property type="project" value="UniProtKB-SubCell"/>
</dbReference>
<dbReference type="InterPro" id="IPR035914">
    <property type="entry name" value="Sperma_CUB_dom_sf"/>
</dbReference>
<dbReference type="InterPro" id="IPR023415">
    <property type="entry name" value="LDLR_class-A_CS"/>
</dbReference>
<keyword evidence="3" id="KW-0812">Transmembrane</keyword>
<evidence type="ECO:0000256" key="2">
    <source>
        <dbReference type="ARBA" id="ARBA00004308"/>
    </source>
</evidence>
<evidence type="ECO:0000313" key="11">
    <source>
        <dbReference type="Proteomes" id="UP001519460"/>
    </source>
</evidence>
<dbReference type="InterPro" id="IPR050685">
    <property type="entry name" value="LDLR"/>
</dbReference>
<feature type="non-terminal residue" evidence="10">
    <location>
        <position position="1"/>
    </location>
</feature>
<dbReference type="PRINTS" id="PR00261">
    <property type="entry name" value="LDLRECEPTOR"/>
</dbReference>
<gene>
    <name evidence="10" type="ORF">BaRGS_00003425</name>
</gene>
<organism evidence="10 11">
    <name type="scientific">Batillaria attramentaria</name>
    <dbReference type="NCBI Taxonomy" id="370345"/>
    <lineage>
        <taxon>Eukaryota</taxon>
        <taxon>Metazoa</taxon>
        <taxon>Spiralia</taxon>
        <taxon>Lophotrochozoa</taxon>
        <taxon>Mollusca</taxon>
        <taxon>Gastropoda</taxon>
        <taxon>Caenogastropoda</taxon>
        <taxon>Sorbeoconcha</taxon>
        <taxon>Cerithioidea</taxon>
        <taxon>Batillariidae</taxon>
        <taxon>Batillaria</taxon>
    </lineage>
</organism>
<dbReference type="EMBL" id="JACVVK020000011">
    <property type="protein sequence ID" value="KAK7505263.1"/>
    <property type="molecule type" value="Genomic_DNA"/>
</dbReference>
<comment type="subcellular location">
    <subcellularLocation>
        <location evidence="2">Endomembrane system</location>
    </subcellularLocation>
    <subcellularLocation>
        <location evidence="1">Membrane</location>
        <topology evidence="1">Single-pass membrane protein</topology>
    </subcellularLocation>
</comment>
<evidence type="ECO:0000313" key="10">
    <source>
        <dbReference type="EMBL" id="KAK7505263.1"/>
    </source>
</evidence>
<evidence type="ECO:0000256" key="4">
    <source>
        <dbReference type="ARBA" id="ARBA00022737"/>
    </source>
</evidence>
<evidence type="ECO:0008006" key="12">
    <source>
        <dbReference type="Google" id="ProtNLM"/>
    </source>
</evidence>
<evidence type="ECO:0000256" key="8">
    <source>
        <dbReference type="PROSITE-ProRule" id="PRU00124"/>
    </source>
</evidence>
<dbReference type="Gene3D" id="4.10.400.10">
    <property type="entry name" value="Low-density Lipoprotein Receptor"/>
    <property type="match status" value="2"/>
</dbReference>
<sequence length="523" mass="58422">RDAWPVPVILLLFQAVHILPLENGIDKGGGGWCEVSIKVCSTCKIRLTFVTLHFPPCNITVRRQQDEGSRRKQSSKNVCIPGCDHIHLNEVDYPYNKATHSDYHGNDEGRVFTSISSHVKIRHCYSESSENSGGRFSIEFVSLDKNELHQGMVAQYKQSIGFVRAPNFPHGYALNGEVFTYMIQNLDPYGHVRFMAIDWDIAAESEVKIYDGFGEKAPSMVLERFKRPVLVSESNTLVLVFSTGSSNDDCCYSAGFKIAYEFVSDKSWPQRPITDCSAFYPMQGGGMIDFTGGTTVPSLYDCVWVIQRHSNNNDADGVVLRLTEVLLGDGWLQYGRLNSLDIHHGTTSESPLMYRYTARNLTHALPSYFASSGLYIRLRGGFYSTDKLSFTFTAVKNVSQEGTGCPGLFDYLCHNLLCIDQDLMCDGIDHCGDRSDESPALDCSMSALWRLSFKWSMPYVAEPTVLRTTVCTGFSCRVDGRCLATSMLCDGVGDCVDGEDERSCSDKRHISVQTDKENELIET</sequence>
<dbReference type="SUPFAM" id="SSF57424">
    <property type="entry name" value="LDL receptor-like module"/>
    <property type="match status" value="2"/>
</dbReference>
<feature type="disulfide bond" evidence="8">
    <location>
        <begin position="489"/>
        <end position="504"/>
    </location>
</feature>
<protein>
    <recommendedName>
        <fullName evidence="12">CUB domain-containing protein</fullName>
    </recommendedName>
</protein>
<feature type="disulfide bond" evidence="8">
    <location>
        <begin position="413"/>
        <end position="431"/>
    </location>
</feature>
<feature type="non-terminal residue" evidence="10">
    <location>
        <position position="523"/>
    </location>
</feature>
<dbReference type="Gene3D" id="2.60.120.290">
    <property type="entry name" value="Spermadhesin, CUB domain"/>
    <property type="match status" value="1"/>
</dbReference>
<keyword evidence="5" id="KW-1133">Transmembrane helix</keyword>
<dbReference type="PROSITE" id="PS01209">
    <property type="entry name" value="LDLRA_1"/>
    <property type="match status" value="1"/>
</dbReference>
<evidence type="ECO:0000256" key="7">
    <source>
        <dbReference type="ARBA" id="ARBA00023157"/>
    </source>
</evidence>
<dbReference type="PROSITE" id="PS50068">
    <property type="entry name" value="LDLRA_2"/>
    <property type="match status" value="2"/>
</dbReference>
<dbReference type="CDD" id="cd00112">
    <property type="entry name" value="LDLa"/>
    <property type="match status" value="2"/>
</dbReference>
<comment type="caution">
    <text evidence="8">Lacks conserved residue(s) required for the propagation of feature annotation.</text>
</comment>
<accession>A0ABD0M1S6</accession>
<dbReference type="InterPro" id="IPR036055">
    <property type="entry name" value="LDL_receptor-like_sf"/>
</dbReference>
<keyword evidence="4" id="KW-0677">Repeat</keyword>
<feature type="chain" id="PRO_5044866894" description="CUB domain-containing protein" evidence="9">
    <location>
        <begin position="19"/>
        <end position="523"/>
    </location>
</feature>
<dbReference type="SUPFAM" id="SSF49854">
    <property type="entry name" value="Spermadhesin, CUB domain"/>
    <property type="match status" value="1"/>
</dbReference>
<name>A0ABD0M1S6_9CAEN</name>
<dbReference type="GO" id="GO:0012505">
    <property type="term" value="C:endomembrane system"/>
    <property type="evidence" value="ECO:0007669"/>
    <property type="project" value="UniProtKB-SubCell"/>
</dbReference>
<feature type="signal peptide" evidence="9">
    <location>
        <begin position="1"/>
        <end position="18"/>
    </location>
</feature>
<keyword evidence="11" id="KW-1185">Reference proteome</keyword>
<comment type="caution">
    <text evidence="10">The sequence shown here is derived from an EMBL/GenBank/DDBJ whole genome shotgun (WGS) entry which is preliminary data.</text>
</comment>
<keyword evidence="9" id="KW-0732">Signal</keyword>
<dbReference type="SMART" id="SM00192">
    <property type="entry name" value="LDLa"/>
    <property type="match status" value="2"/>
</dbReference>
<dbReference type="Pfam" id="PF00057">
    <property type="entry name" value="Ldl_recept_a"/>
    <property type="match status" value="1"/>
</dbReference>
<keyword evidence="6" id="KW-0472">Membrane</keyword>